<dbReference type="OrthoDB" id="2015280at2759"/>
<gene>
    <name evidence="2" type="ORF">SEMRO_855_G211460.1</name>
</gene>
<dbReference type="EMBL" id="CAICTM010000854">
    <property type="protein sequence ID" value="CAB9517423.1"/>
    <property type="molecule type" value="Genomic_DNA"/>
</dbReference>
<accession>A0A9N8HNW6</accession>
<evidence type="ECO:0000313" key="3">
    <source>
        <dbReference type="Proteomes" id="UP001153069"/>
    </source>
</evidence>
<dbReference type="Proteomes" id="UP001153069">
    <property type="component" value="Unassembled WGS sequence"/>
</dbReference>
<organism evidence="2 3">
    <name type="scientific">Seminavis robusta</name>
    <dbReference type="NCBI Taxonomy" id="568900"/>
    <lineage>
        <taxon>Eukaryota</taxon>
        <taxon>Sar</taxon>
        <taxon>Stramenopiles</taxon>
        <taxon>Ochrophyta</taxon>
        <taxon>Bacillariophyta</taxon>
        <taxon>Bacillariophyceae</taxon>
        <taxon>Bacillariophycidae</taxon>
        <taxon>Naviculales</taxon>
        <taxon>Naviculaceae</taxon>
        <taxon>Seminavis</taxon>
    </lineage>
</organism>
<comment type="caution">
    <text evidence="2">The sequence shown here is derived from an EMBL/GenBank/DDBJ whole genome shotgun (WGS) entry which is preliminary data.</text>
</comment>
<evidence type="ECO:0000313" key="2">
    <source>
        <dbReference type="EMBL" id="CAB9517423.1"/>
    </source>
</evidence>
<keyword evidence="1" id="KW-0732">Signal</keyword>
<reference evidence="2" key="1">
    <citation type="submission" date="2020-06" db="EMBL/GenBank/DDBJ databases">
        <authorList>
            <consortium name="Plant Systems Biology data submission"/>
        </authorList>
    </citation>
    <scope>NUCLEOTIDE SEQUENCE</scope>
    <source>
        <strain evidence="2">D6</strain>
    </source>
</reference>
<protein>
    <submittedName>
        <fullName evidence="2">Pectinacetylesterase</fullName>
    </submittedName>
</protein>
<feature type="signal peptide" evidence="1">
    <location>
        <begin position="1"/>
        <end position="28"/>
    </location>
</feature>
<dbReference type="AlphaFoldDB" id="A0A9N8HNW6"/>
<keyword evidence="3" id="KW-1185">Reference proteome</keyword>
<proteinExistence type="predicted"/>
<evidence type="ECO:0000256" key="1">
    <source>
        <dbReference type="SAM" id="SignalP"/>
    </source>
</evidence>
<feature type="chain" id="PRO_5040515455" evidence="1">
    <location>
        <begin position="29"/>
        <end position="494"/>
    </location>
</feature>
<sequence length="494" mass="55048">MMQSCGIPCPSVLLILSLFVALLSVVVAQAIDVNFEECRISATETCALSSLSFGKTKIYPGGNTRCYTEEYEYWFQVDKPTVPDGQDYDNNSPDDTYFSNHPGLLLYFEGGGTCWSTDSCPPLAVPFPFNRTNSFFNRSYALNPYQTWTTVIVTYCTGDLFVGDAVTSDGRTYFNGINNTKAVLKWVADNVGNTATEANPIFPAKIVFHGLSAGSIGIVAWQRVLFQWRNQAFQDYPIKPTTTVFFDAFEGLVKLEIQQLTFDAWDFCSNTDLLFTPEEIQLCKQGETDLLRYSHLYLIENYRDILVAHITSKGDLTQYMTYCGGGLSNIETLDPILPDTSLLLDLGFLFGEAIPSFSGSEVAELLGCCQADFYQTMIDRFQEYHALAAKQGQNNVVSYLMNGNGHAWSAVLYFYEISSTTRNSTRLGIDIKGGQPGLAEWIYSIVNRVDGDEIHSVCSPGFGFGTIPDVWPWPFGNYRCDDEVSSQSFAVTDF</sequence>
<name>A0A9N8HNW6_9STRA</name>